<evidence type="ECO:0000313" key="3">
    <source>
        <dbReference type="EMBL" id="OAF71842.1"/>
    </source>
</evidence>
<evidence type="ECO:0000313" key="4">
    <source>
        <dbReference type="Proteomes" id="UP000078046"/>
    </source>
</evidence>
<sequence length="1120" mass="133451">MDNETFFYSVNKENENIKYKKTPNYHKDATNIENPKFCENNKNSTIQIDKDMHYKMSKKIAQLTKVIYALNTRNDENDNYLQVIKINEKKARQQLIDEMTIEMDNKVTNCKKQLLLMYNEKNVNQEKTNLKKSQELKNIEYQIENGKNALKKIEIEAKELKNKNFSKCLEKLENYKNELKSNLNSNKMELLTKLQLFESNKLKEFEKGEKEIEKKMKTFSTCISNLSIKLDQNLTKCANFYSEKLKLENEKMINDKQVNMNKFIEKDNEICQLKLKNDIYLREKEKIENEYKISQNGAKNLQKRLNEINIEKNKQIIIMKQLQEKIDSNDNNVITYSNENELKLIENLKQELAHHKSQYFKLNTDYLIQISKNECEKSKIIKLEKKVKELNKLFDDQSKIQLETKNLKIELKSYIKRCVELGDNLYSLKNEVNFINSEKSEIERKLKNSKSEISVILNNEKNNHLHEINLIKNNHKKETECIENSFIKKQGEAMDKNKKLIESIEKINNFKISKNKEELIKYITKFGDNFEKKFCSVNQNLSKNFNKINLMQEMFNNFSKNNNNSSSTIRQVKSHNLELSKQVDCLKDGVQMAQVKFNDLSEKYTKEIDKLKNDNIVLENNYRDNIIFNATKIEEKWKNLLDQECKVIRKTNDKIKSQELEEMMKKKHHEMSSAKDDWRQKEDKFIHQIKILNDKVKEMDCMYNKLNQDHKLKNSQCIYEMKIKNERLENEYKCKISDIINENEENLKNMKNVQNQNNNIEKIEIEKSYERKYENIIKNLKKSHSDKVNELVILQQQTVNNLNENHCYNIEEIKNQISEENKIKISKIEKINNGIIKSRNEKISDATKKIRLLEEIIKEKVCKYEKITEHLASSKNDITSLKFENEKILEKMKNEKIQYENTNSSFRDSTEKNKIQLKNISDRLQLQHHKEMETLLKSTQKKIFEEKEKCLLIEHKLTEITKMYEHRESRTEDVEKIKFLENCNEKFKLEICKIKKDKRNCEEELVNREKNYNKLFCSNPKVGLINPIQYKGNWVKMTCTNFYSIKLIIASPFITTINIHPLHFMYIHVTGSLEIQEICKLTGFSNCLRAASTASTDDINYLEKYYDEKHFIFCLQKMLK</sequence>
<feature type="coiled-coil region" evidence="2">
    <location>
        <begin position="284"/>
        <end position="393"/>
    </location>
</feature>
<dbReference type="PANTHER" id="PTHR18870">
    <property type="entry name" value="PROTEIN TAG-278-RELATED"/>
    <property type="match status" value="1"/>
</dbReference>
<keyword evidence="1 2" id="KW-0175">Coiled coil</keyword>
<dbReference type="AlphaFoldDB" id="A0A177BE40"/>
<protein>
    <submittedName>
        <fullName evidence="3">Uncharacterized protein</fullName>
    </submittedName>
</protein>
<evidence type="ECO:0000256" key="1">
    <source>
        <dbReference type="ARBA" id="ARBA00023054"/>
    </source>
</evidence>
<keyword evidence="4" id="KW-1185">Reference proteome</keyword>
<dbReference type="Proteomes" id="UP000078046">
    <property type="component" value="Unassembled WGS sequence"/>
</dbReference>
<evidence type="ECO:0000256" key="2">
    <source>
        <dbReference type="SAM" id="Coils"/>
    </source>
</evidence>
<dbReference type="PANTHER" id="PTHR18870:SF9">
    <property type="entry name" value="PROTEIN TAG-278-RELATED"/>
    <property type="match status" value="1"/>
</dbReference>
<name>A0A177BE40_9BILA</name>
<feature type="coiled-coil region" evidence="2">
    <location>
        <begin position="136"/>
        <end position="189"/>
    </location>
</feature>
<accession>A0A177BE40</accession>
<reference evidence="3 4" key="1">
    <citation type="submission" date="2016-04" db="EMBL/GenBank/DDBJ databases">
        <title>The genome of Intoshia linei affirms orthonectids as highly simplified spiralians.</title>
        <authorList>
            <person name="Mikhailov K.V."/>
            <person name="Slusarev G.S."/>
            <person name="Nikitin M.A."/>
            <person name="Logacheva M.D."/>
            <person name="Penin A."/>
            <person name="Aleoshin V."/>
            <person name="Panchin Y.V."/>
        </authorList>
    </citation>
    <scope>NUCLEOTIDE SEQUENCE [LARGE SCALE GENOMIC DNA]</scope>
    <source>
        <strain evidence="3">Intl2013</strain>
        <tissue evidence="3">Whole animal</tissue>
    </source>
</reference>
<feature type="coiled-coil region" evidence="2">
    <location>
        <begin position="425"/>
        <end position="459"/>
    </location>
</feature>
<gene>
    <name evidence="3" type="ORF">A3Q56_00392</name>
</gene>
<feature type="coiled-coil region" evidence="2">
    <location>
        <begin position="657"/>
        <end position="763"/>
    </location>
</feature>
<dbReference type="OrthoDB" id="75801at2759"/>
<proteinExistence type="predicted"/>
<organism evidence="3 4">
    <name type="scientific">Intoshia linei</name>
    <dbReference type="NCBI Taxonomy" id="1819745"/>
    <lineage>
        <taxon>Eukaryota</taxon>
        <taxon>Metazoa</taxon>
        <taxon>Spiralia</taxon>
        <taxon>Lophotrochozoa</taxon>
        <taxon>Mesozoa</taxon>
        <taxon>Orthonectida</taxon>
        <taxon>Rhopaluridae</taxon>
        <taxon>Intoshia</taxon>
    </lineage>
</organism>
<dbReference type="EMBL" id="LWCA01000019">
    <property type="protein sequence ID" value="OAF71842.1"/>
    <property type="molecule type" value="Genomic_DNA"/>
</dbReference>
<comment type="caution">
    <text evidence="3">The sequence shown here is derived from an EMBL/GenBank/DDBJ whole genome shotgun (WGS) entry which is preliminary data.</text>
</comment>